<dbReference type="InterPro" id="IPR012878">
    <property type="entry name" value="Beta-AFase-like_GH127_cat"/>
</dbReference>
<evidence type="ECO:0000256" key="5">
    <source>
        <dbReference type="SAM" id="SignalP"/>
    </source>
</evidence>
<evidence type="ECO:0000256" key="1">
    <source>
        <dbReference type="ARBA" id="ARBA00001462"/>
    </source>
</evidence>
<reference evidence="8" key="1">
    <citation type="submission" date="2019-08" db="EMBL/GenBank/DDBJ databases">
        <title>Limnoglobus roseus gen. nov., sp. nov., a novel freshwater planctomycete with a giant genome from the family Gemmataceae.</title>
        <authorList>
            <person name="Kulichevskaya I.S."/>
            <person name="Naumoff D.G."/>
            <person name="Miroshnikov K."/>
            <person name="Ivanova A."/>
            <person name="Philippov D.A."/>
            <person name="Hakobyan A."/>
            <person name="Rijpstra I.C."/>
            <person name="Sinninghe Damste J.S."/>
            <person name="Liesack W."/>
            <person name="Dedysh S.N."/>
        </authorList>
    </citation>
    <scope>NUCLEOTIDE SEQUENCE [LARGE SCALE GENOMIC DNA]</scope>
    <source>
        <strain evidence="8">PX52</strain>
    </source>
</reference>
<dbReference type="Pfam" id="PF20737">
    <property type="entry name" value="Glyco_hydro127C"/>
    <property type="match status" value="1"/>
</dbReference>
<accession>A0A5C1A740</accession>
<dbReference type="InterPro" id="IPR008928">
    <property type="entry name" value="6-hairpin_glycosidase_sf"/>
</dbReference>
<dbReference type="Proteomes" id="UP000324974">
    <property type="component" value="Chromosome"/>
</dbReference>
<dbReference type="InterPro" id="IPR010496">
    <property type="entry name" value="AL/BT2_dom"/>
</dbReference>
<dbReference type="Gene3D" id="3.20.20.80">
    <property type="entry name" value="Glycosidases"/>
    <property type="match status" value="1"/>
</dbReference>
<evidence type="ECO:0000256" key="3">
    <source>
        <dbReference type="ARBA" id="ARBA00012670"/>
    </source>
</evidence>
<dbReference type="GO" id="GO:0046556">
    <property type="term" value="F:alpha-L-arabinofuranosidase activity"/>
    <property type="evidence" value="ECO:0007669"/>
    <property type="project" value="UniProtKB-EC"/>
</dbReference>
<dbReference type="SUPFAM" id="SSF51011">
    <property type="entry name" value="Glycosyl hydrolase domain"/>
    <property type="match status" value="1"/>
</dbReference>
<keyword evidence="5" id="KW-0732">Signal</keyword>
<dbReference type="PANTHER" id="PTHR43465">
    <property type="entry name" value="DUF1680 DOMAIN PROTEIN (AFU_ORTHOLOGUE AFUA_1G08910)"/>
    <property type="match status" value="1"/>
</dbReference>
<dbReference type="InterPro" id="IPR013780">
    <property type="entry name" value="Glyco_hydro_b"/>
</dbReference>
<keyword evidence="7" id="KW-0326">Glycosidase</keyword>
<evidence type="ECO:0000256" key="2">
    <source>
        <dbReference type="ARBA" id="ARBA00007186"/>
    </source>
</evidence>
<dbReference type="PANTHER" id="PTHR43465:SF2">
    <property type="entry name" value="DUF1680 DOMAIN PROTEIN (AFU_ORTHOLOGUE AFUA_1G08910)"/>
    <property type="match status" value="1"/>
</dbReference>
<keyword evidence="8" id="KW-1185">Reference proteome</keyword>
<organism evidence="7 8">
    <name type="scientific">Limnoglobus roseus</name>
    <dbReference type="NCBI Taxonomy" id="2598579"/>
    <lineage>
        <taxon>Bacteria</taxon>
        <taxon>Pseudomonadati</taxon>
        <taxon>Planctomycetota</taxon>
        <taxon>Planctomycetia</taxon>
        <taxon>Gemmatales</taxon>
        <taxon>Gemmataceae</taxon>
        <taxon>Limnoglobus</taxon>
    </lineage>
</organism>
<dbReference type="InterPro" id="IPR055235">
    <property type="entry name" value="ASD1_cat"/>
</dbReference>
<comment type="similarity">
    <text evidence="2">Belongs to the glycosyl hydrolase 51 family.</text>
</comment>
<dbReference type="Gene3D" id="2.60.40.1180">
    <property type="entry name" value="Golgi alpha-mannosidase II"/>
    <property type="match status" value="1"/>
</dbReference>
<keyword evidence="4 7" id="KW-0378">Hydrolase</keyword>
<evidence type="ECO:0000313" key="7">
    <source>
        <dbReference type="EMBL" id="QEL15079.1"/>
    </source>
</evidence>
<dbReference type="EMBL" id="CP042425">
    <property type="protein sequence ID" value="QEL15079.1"/>
    <property type="molecule type" value="Genomic_DNA"/>
</dbReference>
<sequence length="1611" mass="174968">MRNLVLLVASVATLAVPAPGADPLTPVPIRDVRIDDAFWSPKRAVWRTTTANDCLTKFERDGAFTNFDKVRDGKGGDHGGPQWYDGLVYETIAGAADFLAETPDPKLEARIDAYIARIAAAADKDPAGYLNTHTQLKEPTHRWGANGGDDREQHDLYNVGCLVEAGVRYYRATGKTELLRVATQLANLMCDVMGPAPRQNIVPGHALGEAAMVELYALFRDQPGLKKRLPFAVDEARYLALAQFWVDQRGRHAGRKSFGAYGQDDKPVAEQHTMEGHAVRATLFANGLAVLAPATGRDDYRQAARKQWENMAGRRTYVTGGVGAVADDEKFGSDYELPNDGYLETCAAVGAAFFHQRMFLNAGDARYADALERVLYNGALCGVSLTGDRYFYENPLSAGPARRRWDWHPCPCCPPMFLKLMGSLPGLVYTTGRDEVFVNLYVGSSACVTVGGKPVALRQETNYPWQGKVRLTVESDAEFALNLRVPGWCQGMPDPDSLYSTAGRPASGAFTVTVNGRSESPTTDRGYAKLHRKWAKGDVVEIAMAMPATRVAAHPKVTADVGRVALVRGPLVYCLEGTDHDGRVSNLSLPDDAGLTAEHRPDLLGGVTILRAKGLARFASQNAPRPADLTAIPYYAHANRGSGALRVWVPRTPADATPAVPADVAVPTASHTNPGDSLAALNDGRLPSASDDEKIPRFTWWDHRGTSEWVQYTFDRPTRLAAASVYWWDERRVGRHCRVPASWRLVYRDAKREWVPVANPSAYGTNLDAFNRVTFDPVETTALRLEAKLQPGWSGGILEWQIGEQLTIAPDATIRVDVRRPGKPVSKYLAGACIEDVNHEIYGGLYSQMIFGESFQEPPPRTPARGFAGFGDNWRLDKGEMLGTAGDGPKLVATEVAAFADGAAGVEVFLSADATKENGVRNAGLILRVGKPGIGADNFDGYEIALDAGRKVIGVGRHRQNYSLLKDVPFDVPTDHWVALSAKLTGGTIEVSVDGKVVATATDPRPLPAGTVGLRQWRRDAKYRNLWVESGGRKVDLPFAAADDVPAVSGMWRATTTGTAVLRADVVKNAPFVGGQSQRLTFTSGAGEAGIENRGLNRRGLAFAAGKPYEGYLWLRAEKPVELAVSLEDEAGTPLAKSAVKASGDGWKRYDFTLTTTAAASAGRFAVRLSSPGTVDVGHAFLQPGEWGRFQKLPVRKDVVDGLKEQGVTVLRYGGSMVNTAAYKWKNMVGPRDRRPPYRGHWYPHSTNGWGIPDFLDLCDAAGFLAIPDFNIDETPQDLADFVEYANGPADSPWGRKRAAAGHPAPYKLRHIQLGNEEKVDAVYVAKFEKLARAIWAKDADIILVIGDFQYDRPITDPAKVSGSASGVTSLDGHRRILELAKQAGREVWFDVHVWTDGPGLSPSAKALLTCIDALDKLANGAKHRVVVFEFNANNHDQRRALANAAIVGRLIRDGRVPVGLSANALQPDGQNDNGWDQGLLFLNPVKTWLQPPGYVTRMVARGHLPQTADVSVDGDGLEVTATCSEDGKQVVLLVVNAGDKPTQARLQIDGLEPTRPKASVEELSGQLTDKNTAAAPTRIAPRTFDWTHGLPGGPADYTFPARSFTVIRFK</sequence>
<dbReference type="Gene3D" id="2.60.120.560">
    <property type="entry name" value="Exo-inulinase, domain 1"/>
    <property type="match status" value="1"/>
</dbReference>
<evidence type="ECO:0000313" key="8">
    <source>
        <dbReference type="Proteomes" id="UP000324974"/>
    </source>
</evidence>
<feature type="chain" id="PRO_5023021227" description="non-reducing end alpha-L-arabinofuranosidase" evidence="5">
    <location>
        <begin position="21"/>
        <end position="1611"/>
    </location>
</feature>
<gene>
    <name evidence="7" type="ORF">PX52LOC_01987</name>
</gene>
<name>A0A5C1A740_9BACT</name>
<dbReference type="Gene3D" id="2.60.120.260">
    <property type="entry name" value="Galactose-binding domain-like"/>
    <property type="match status" value="2"/>
</dbReference>
<evidence type="ECO:0000256" key="4">
    <source>
        <dbReference type="ARBA" id="ARBA00022801"/>
    </source>
</evidence>
<dbReference type="SUPFAM" id="SSF51445">
    <property type="entry name" value="(Trans)glycosidases"/>
    <property type="match status" value="1"/>
</dbReference>
<dbReference type="InterPro" id="IPR017853">
    <property type="entry name" value="GH"/>
</dbReference>
<evidence type="ECO:0000259" key="6">
    <source>
        <dbReference type="SMART" id="SM00813"/>
    </source>
</evidence>
<feature type="signal peptide" evidence="5">
    <location>
        <begin position="1"/>
        <end position="20"/>
    </location>
</feature>
<dbReference type="InterPro" id="IPR010720">
    <property type="entry name" value="Alpha-L-AF_C"/>
</dbReference>
<proteinExistence type="inferred from homology"/>
<dbReference type="Pfam" id="PF06439">
    <property type="entry name" value="3keto-disac_hyd"/>
    <property type="match status" value="1"/>
</dbReference>
<dbReference type="EC" id="3.2.1.55" evidence="3"/>
<protein>
    <recommendedName>
        <fullName evidence="3">non-reducing end alpha-L-arabinofuranosidase</fullName>
        <ecNumber evidence="3">3.2.1.55</ecNumber>
    </recommendedName>
</protein>
<dbReference type="Pfam" id="PF07944">
    <property type="entry name" value="Beta-AFase-like_GH127_cat"/>
    <property type="match status" value="1"/>
</dbReference>
<dbReference type="InterPro" id="IPR049049">
    <property type="entry name" value="Beta-AFase-like_GH127_C"/>
</dbReference>
<dbReference type="InterPro" id="IPR049174">
    <property type="entry name" value="Beta-AFase-like"/>
</dbReference>
<dbReference type="OrthoDB" id="9758923at2"/>
<dbReference type="GO" id="GO:0046373">
    <property type="term" value="P:L-arabinose metabolic process"/>
    <property type="evidence" value="ECO:0007669"/>
    <property type="project" value="InterPro"/>
</dbReference>
<dbReference type="RefSeq" id="WP_149109927.1">
    <property type="nucleotide sequence ID" value="NZ_CP042425.1"/>
</dbReference>
<feature type="domain" description="Alpha-L-arabinofuranosidase C-terminal" evidence="6">
    <location>
        <begin position="1430"/>
        <end position="1604"/>
    </location>
</feature>
<comment type="catalytic activity">
    <reaction evidence="1">
        <text>Hydrolysis of terminal non-reducing alpha-L-arabinofuranoside residues in alpha-L-arabinosides.</text>
        <dbReference type="EC" id="3.2.1.55"/>
    </reaction>
</comment>
<dbReference type="SUPFAM" id="SSF48208">
    <property type="entry name" value="Six-hairpin glycosidases"/>
    <property type="match status" value="1"/>
</dbReference>
<dbReference type="SMART" id="SM00813">
    <property type="entry name" value="Alpha-L-AF_C"/>
    <property type="match status" value="1"/>
</dbReference>
<dbReference type="InterPro" id="IPR049046">
    <property type="entry name" value="Beta-AFase-like_GH127_middle"/>
</dbReference>
<dbReference type="Pfam" id="PF22848">
    <property type="entry name" value="ASD1_dom"/>
    <property type="match status" value="1"/>
</dbReference>
<dbReference type="Pfam" id="PF20736">
    <property type="entry name" value="Glyco_hydro127M"/>
    <property type="match status" value="1"/>
</dbReference>
<dbReference type="KEGG" id="lrs:PX52LOC_01987"/>